<name>A0A6N9V584_STRMI</name>
<evidence type="ECO:0000256" key="1">
    <source>
        <dbReference type="ARBA" id="ARBA00004924"/>
    </source>
</evidence>
<evidence type="ECO:0000259" key="2">
    <source>
        <dbReference type="Pfam" id="PF04183"/>
    </source>
</evidence>
<gene>
    <name evidence="3" type="ORF">G3I39_12315</name>
</gene>
<evidence type="ECO:0000313" key="4">
    <source>
        <dbReference type="Proteomes" id="UP000471648"/>
    </source>
</evidence>
<dbReference type="InterPro" id="IPR037455">
    <property type="entry name" value="LucA/IucC-like"/>
</dbReference>
<organism evidence="3 4">
    <name type="scientific">Streptomyces microflavus</name>
    <name type="common">Streptomyces lipmanii</name>
    <dbReference type="NCBI Taxonomy" id="1919"/>
    <lineage>
        <taxon>Bacteria</taxon>
        <taxon>Bacillati</taxon>
        <taxon>Actinomycetota</taxon>
        <taxon>Actinomycetes</taxon>
        <taxon>Kitasatosporales</taxon>
        <taxon>Streptomycetaceae</taxon>
        <taxon>Streptomyces</taxon>
    </lineage>
</organism>
<feature type="non-terminal residue" evidence="3">
    <location>
        <position position="1"/>
    </location>
</feature>
<dbReference type="EMBL" id="JAAGME010000495">
    <property type="protein sequence ID" value="NEB67823.1"/>
    <property type="molecule type" value="Genomic_DNA"/>
</dbReference>
<sequence>MGFMRGLSAAYMEATPAINDWLAQLVAGDEVFRAARFSIIRERAAIGYHHRQYERATDRYSPYRKMLAALWRESPVPSLGEGQRPATMASLLHTDAGGASLAGALIAESGLAPEVWLRRYLDAYLTPVL</sequence>
<accession>A0A6N9V584</accession>
<protein>
    <submittedName>
        <fullName evidence="3">IucA/IucC family siderophore biosynthesis protein</fullName>
    </submittedName>
</protein>
<dbReference type="GO" id="GO:0019290">
    <property type="term" value="P:siderophore biosynthetic process"/>
    <property type="evidence" value="ECO:0007669"/>
    <property type="project" value="InterPro"/>
</dbReference>
<dbReference type="RefSeq" id="WP_275414031.1">
    <property type="nucleotide sequence ID" value="NZ_JAAGME010000495.1"/>
</dbReference>
<feature type="non-terminal residue" evidence="3">
    <location>
        <position position="129"/>
    </location>
</feature>
<dbReference type="Proteomes" id="UP000471648">
    <property type="component" value="Unassembled WGS sequence"/>
</dbReference>
<dbReference type="Gene3D" id="1.10.510.40">
    <property type="match status" value="1"/>
</dbReference>
<reference evidence="3 4" key="1">
    <citation type="submission" date="2020-01" db="EMBL/GenBank/DDBJ databases">
        <title>Insect and environment-associated Actinomycetes.</title>
        <authorList>
            <person name="Currrie C."/>
            <person name="Chevrette M."/>
            <person name="Carlson C."/>
            <person name="Stubbendieck R."/>
            <person name="Wendt-Pienkowski E."/>
        </authorList>
    </citation>
    <scope>NUCLEOTIDE SEQUENCE [LARGE SCALE GENOMIC DNA]</scope>
    <source>
        <strain evidence="3 4">SID14438</strain>
    </source>
</reference>
<proteinExistence type="predicted"/>
<dbReference type="PANTHER" id="PTHR34384:SF6">
    <property type="entry name" value="STAPHYLOFERRIN B SYNTHASE"/>
    <property type="match status" value="1"/>
</dbReference>
<dbReference type="Pfam" id="PF04183">
    <property type="entry name" value="IucA_IucC"/>
    <property type="match status" value="1"/>
</dbReference>
<feature type="domain" description="Aerobactin siderophore biosynthesis IucA/IucC N-terminal" evidence="2">
    <location>
        <begin position="1"/>
        <end position="93"/>
    </location>
</feature>
<comment type="caution">
    <text evidence="3">The sequence shown here is derived from an EMBL/GenBank/DDBJ whole genome shotgun (WGS) entry which is preliminary data.</text>
</comment>
<dbReference type="PANTHER" id="PTHR34384">
    <property type="entry name" value="L-2,3-DIAMINOPROPANOATE--CITRATE LIGASE"/>
    <property type="match status" value="1"/>
</dbReference>
<dbReference type="InterPro" id="IPR007310">
    <property type="entry name" value="Aerobactin_biosyn_IucA/IucC_N"/>
</dbReference>
<evidence type="ECO:0000313" key="3">
    <source>
        <dbReference type="EMBL" id="NEB67823.1"/>
    </source>
</evidence>
<dbReference type="AlphaFoldDB" id="A0A6N9V584"/>
<comment type="pathway">
    <text evidence="1">Siderophore biosynthesis.</text>
</comment>